<organism evidence="8 9">
    <name type="scientific">Faecalibacterium taiwanense</name>
    <dbReference type="NCBI Taxonomy" id="3030638"/>
    <lineage>
        <taxon>Bacteria</taxon>
        <taxon>Bacillati</taxon>
        <taxon>Bacillota</taxon>
        <taxon>Clostridia</taxon>
        <taxon>Eubacteriales</taxon>
        <taxon>Oscillospiraceae</taxon>
        <taxon>Faecalibacterium</taxon>
    </lineage>
</organism>
<evidence type="ECO:0000256" key="4">
    <source>
        <dbReference type="ARBA" id="ARBA00023136"/>
    </source>
</evidence>
<evidence type="ECO:0000256" key="2">
    <source>
        <dbReference type="ARBA" id="ARBA00022692"/>
    </source>
</evidence>
<comment type="caution">
    <text evidence="8">The sequence shown here is derived from an EMBL/GenBank/DDBJ whole genome shotgun (WGS) entry which is preliminary data.</text>
</comment>
<dbReference type="InterPro" id="IPR024528">
    <property type="entry name" value="ThrE_2"/>
</dbReference>
<protein>
    <submittedName>
        <fullName evidence="8">Threonine/serine exporter family protein</fullName>
    </submittedName>
</protein>
<name>A0AB35XWZ1_9FIRM</name>
<feature type="transmembrane region" description="Helical" evidence="6">
    <location>
        <begin position="61"/>
        <end position="79"/>
    </location>
</feature>
<dbReference type="RefSeq" id="WP_337679108.1">
    <property type="nucleotide sequence ID" value="NZ_JBBFKB010000102.1"/>
</dbReference>
<evidence type="ECO:0000256" key="3">
    <source>
        <dbReference type="ARBA" id="ARBA00022989"/>
    </source>
</evidence>
<keyword evidence="4 6" id="KW-0472">Membrane</keyword>
<dbReference type="GO" id="GO:0016020">
    <property type="term" value="C:membrane"/>
    <property type="evidence" value="ECO:0007669"/>
    <property type="project" value="UniProtKB-SubCell"/>
</dbReference>
<dbReference type="Pfam" id="PF12821">
    <property type="entry name" value="ThrE_2"/>
    <property type="match status" value="1"/>
</dbReference>
<evidence type="ECO:0000256" key="1">
    <source>
        <dbReference type="ARBA" id="ARBA00004141"/>
    </source>
</evidence>
<evidence type="ECO:0000313" key="8">
    <source>
        <dbReference type="EMBL" id="MEJ3690688.1"/>
    </source>
</evidence>
<comment type="subcellular location">
    <subcellularLocation>
        <location evidence="1">Membrane</location>
        <topology evidence="1">Multi-pass membrane protein</topology>
    </subcellularLocation>
</comment>
<keyword evidence="2 6" id="KW-0812">Transmembrane</keyword>
<reference evidence="8 9" key="1">
    <citation type="submission" date="2024-03" db="EMBL/GenBank/DDBJ databases">
        <authorList>
            <person name="Plomp N."/>
            <person name="Harmsen H.J."/>
        </authorList>
    </citation>
    <scope>NUCLEOTIDE SEQUENCE [LARGE SCALE GENOMIC DNA]</scope>
    <source>
        <strain evidence="8 9">HTF-76H</strain>
    </source>
</reference>
<sequence length="89" mass="9434">MANLLAGFCAALYAEMLARCRNASSTPFFITAAIPGSTLYYCMNAVVSNDLPAAEHFGEQTFLAALGIAGGMAIAWCLADLSRKLRGRL</sequence>
<proteinExistence type="inferred from homology"/>
<dbReference type="AlphaFoldDB" id="A0AB35XWZ1"/>
<keyword evidence="3 6" id="KW-1133">Transmembrane helix</keyword>
<evidence type="ECO:0000313" key="9">
    <source>
        <dbReference type="Proteomes" id="UP001379600"/>
    </source>
</evidence>
<comment type="similarity">
    <text evidence="5">Belongs to the ThrE exporter (TC 2.A.79) family.</text>
</comment>
<dbReference type="Proteomes" id="UP001379600">
    <property type="component" value="Unassembled WGS sequence"/>
</dbReference>
<evidence type="ECO:0000256" key="5">
    <source>
        <dbReference type="ARBA" id="ARBA00034125"/>
    </source>
</evidence>
<feature type="domain" description="Threonine/Serine exporter ThrE" evidence="7">
    <location>
        <begin position="1"/>
        <end position="75"/>
    </location>
</feature>
<evidence type="ECO:0000259" key="7">
    <source>
        <dbReference type="Pfam" id="PF12821"/>
    </source>
</evidence>
<accession>A0AB35XWZ1</accession>
<keyword evidence="9" id="KW-1185">Reference proteome</keyword>
<evidence type="ECO:0000256" key="6">
    <source>
        <dbReference type="SAM" id="Phobius"/>
    </source>
</evidence>
<gene>
    <name evidence="8" type="ORF">WF787_05525</name>
</gene>
<dbReference type="EMBL" id="JBBFKC010000004">
    <property type="protein sequence ID" value="MEJ3690688.1"/>
    <property type="molecule type" value="Genomic_DNA"/>
</dbReference>